<evidence type="ECO:0000313" key="3">
    <source>
        <dbReference type="EMBL" id="RKU46982.1"/>
    </source>
</evidence>
<feature type="compositionally biased region" description="Pro residues" evidence="2">
    <location>
        <begin position="234"/>
        <end position="249"/>
    </location>
</feature>
<accession>A0A420YGJ6</accession>
<organism evidence="3 4">
    <name type="scientific">Coniochaeta pulveracea</name>
    <dbReference type="NCBI Taxonomy" id="177199"/>
    <lineage>
        <taxon>Eukaryota</taxon>
        <taxon>Fungi</taxon>
        <taxon>Dikarya</taxon>
        <taxon>Ascomycota</taxon>
        <taxon>Pezizomycotina</taxon>
        <taxon>Sordariomycetes</taxon>
        <taxon>Sordariomycetidae</taxon>
        <taxon>Coniochaetales</taxon>
        <taxon>Coniochaetaceae</taxon>
        <taxon>Coniochaeta</taxon>
    </lineage>
</organism>
<dbReference type="EMBL" id="QVQW01000011">
    <property type="protein sequence ID" value="RKU46982.1"/>
    <property type="molecule type" value="Genomic_DNA"/>
</dbReference>
<feature type="coiled-coil region" evidence="1">
    <location>
        <begin position="62"/>
        <end position="103"/>
    </location>
</feature>
<dbReference type="OrthoDB" id="5239339at2759"/>
<evidence type="ECO:0000256" key="2">
    <source>
        <dbReference type="SAM" id="MobiDB-lite"/>
    </source>
</evidence>
<dbReference type="STRING" id="177199.A0A420YGJ6"/>
<keyword evidence="4" id="KW-1185">Reference proteome</keyword>
<feature type="compositionally biased region" description="Basic and acidic residues" evidence="2">
    <location>
        <begin position="207"/>
        <end position="222"/>
    </location>
</feature>
<feature type="compositionally biased region" description="Basic and acidic residues" evidence="2">
    <location>
        <begin position="134"/>
        <end position="150"/>
    </location>
</feature>
<feature type="compositionally biased region" description="Polar residues" evidence="2">
    <location>
        <begin position="33"/>
        <end position="58"/>
    </location>
</feature>
<feature type="region of interest" description="Disordered" evidence="2">
    <location>
        <begin position="1"/>
        <end position="58"/>
    </location>
</feature>
<feature type="region of interest" description="Disordered" evidence="2">
    <location>
        <begin position="129"/>
        <end position="317"/>
    </location>
</feature>
<comment type="caution">
    <text evidence="3">The sequence shown here is derived from an EMBL/GenBank/DDBJ whole genome shotgun (WGS) entry which is preliminary data.</text>
</comment>
<evidence type="ECO:0000313" key="4">
    <source>
        <dbReference type="Proteomes" id="UP000275385"/>
    </source>
</evidence>
<keyword evidence="1" id="KW-0175">Coiled coil</keyword>
<sequence>MSSSKSVSFHKDSDTSHRRSDSGSLSSDYGSSQGATSRGSNERTYTSSNQLDPSRSTLQEALHSALHERDEWKAKAHDAEAELKEMRKKYKELEASWSATTERNKLLVSENKELARQKKGVLDENMTLHVENGQLRKDLEGLEKKTKRLSEAPTPRSPTKEHPDASSGKVRLSHSRAPRDRQITDDEPAEKAKARLAKRFGGSEASSDSRADDRSEGSGKSERRNRRQSYVEPMGPPAARPGVSMPPSPIRHRNHEGYTATSPYPVPYTPTHEPLMSPVPRSIPQPYQQPLMSPYGAANESGGYFPYPLPSHSVRRG</sequence>
<dbReference type="AlphaFoldDB" id="A0A420YGJ6"/>
<dbReference type="Proteomes" id="UP000275385">
    <property type="component" value="Unassembled WGS sequence"/>
</dbReference>
<evidence type="ECO:0000256" key="1">
    <source>
        <dbReference type="SAM" id="Coils"/>
    </source>
</evidence>
<protein>
    <submittedName>
        <fullName evidence="3">Uncharacterized protein</fullName>
    </submittedName>
</protein>
<feature type="compositionally biased region" description="Low complexity" evidence="2">
    <location>
        <begin position="22"/>
        <end position="32"/>
    </location>
</feature>
<name>A0A420YGJ6_9PEZI</name>
<proteinExistence type="predicted"/>
<reference evidence="3 4" key="1">
    <citation type="submission" date="2018-08" db="EMBL/GenBank/DDBJ databases">
        <title>Draft genome of the lignicolous fungus Coniochaeta pulveracea.</title>
        <authorList>
            <person name="Borstlap C.J."/>
            <person name="De Witt R.N."/>
            <person name="Botha A."/>
            <person name="Volschenk H."/>
        </authorList>
    </citation>
    <scope>NUCLEOTIDE SEQUENCE [LARGE SCALE GENOMIC DNA]</scope>
    <source>
        <strain evidence="3 4">CAB683</strain>
    </source>
</reference>
<feature type="compositionally biased region" description="Basic and acidic residues" evidence="2">
    <location>
        <begin position="177"/>
        <end position="193"/>
    </location>
</feature>
<gene>
    <name evidence="3" type="ORF">DL546_007341</name>
</gene>
<feature type="compositionally biased region" description="Basic and acidic residues" evidence="2">
    <location>
        <begin position="9"/>
        <end position="21"/>
    </location>
</feature>